<dbReference type="STRING" id="716816.BST96_18045"/>
<dbReference type="PANTHER" id="PTHR11717:SF7">
    <property type="entry name" value="LOW MOLECULAR WEIGHT PHOSPHOTYROSINE PROTEIN PHOSPHATASE"/>
    <property type="match status" value="1"/>
</dbReference>
<dbReference type="PRINTS" id="PR00719">
    <property type="entry name" value="LMWPTPASE"/>
</dbReference>
<dbReference type="InterPro" id="IPR023485">
    <property type="entry name" value="Ptyr_pPase"/>
</dbReference>
<sequence>MSVKVLFVCLGNICRSPTAQGVFEQLVTDHQLSNIITTDSAGTAAWHIGKQPDSRSIAAAARRGCDLTGLRARQVSRSDFDQFDYILAMDSSNLADLQALCPADYRGELALFLDYGDSDIEAVPDPYYGDGDGFEQVLDLVEQASAGLLASIQQQTHNPVS</sequence>
<dbReference type="Pfam" id="PF01451">
    <property type="entry name" value="LMWPc"/>
    <property type="match status" value="1"/>
</dbReference>
<dbReference type="Proteomes" id="UP000193450">
    <property type="component" value="Chromosome"/>
</dbReference>
<name>A0A1X9NG66_9GAMM</name>
<dbReference type="EMBL" id="CP019343">
    <property type="protein sequence ID" value="ARN76486.1"/>
    <property type="molecule type" value="Genomic_DNA"/>
</dbReference>
<dbReference type="FunFam" id="3.40.50.2300:FF:000113">
    <property type="entry name" value="Low molecular weight protein-tyrosine-phosphatase"/>
    <property type="match status" value="1"/>
</dbReference>
<comment type="similarity">
    <text evidence="1">Belongs to the low molecular weight phosphotyrosine protein phosphatase family.</text>
</comment>
<dbReference type="InterPro" id="IPR036196">
    <property type="entry name" value="Ptyr_pPase_sf"/>
</dbReference>
<keyword evidence="3" id="KW-0378">Hydrolase</keyword>
<dbReference type="InterPro" id="IPR017867">
    <property type="entry name" value="Tyr_phospatase_low_mol_wt"/>
</dbReference>
<dbReference type="SMART" id="SM00226">
    <property type="entry name" value="LMWPc"/>
    <property type="match status" value="1"/>
</dbReference>
<evidence type="ECO:0000256" key="1">
    <source>
        <dbReference type="ARBA" id="ARBA00011063"/>
    </source>
</evidence>
<organism evidence="7 8">
    <name type="scientific">Oceanicoccus sagamiensis</name>
    <dbReference type="NCBI Taxonomy" id="716816"/>
    <lineage>
        <taxon>Bacteria</taxon>
        <taxon>Pseudomonadati</taxon>
        <taxon>Pseudomonadota</taxon>
        <taxon>Gammaproteobacteria</taxon>
        <taxon>Cellvibrionales</taxon>
        <taxon>Spongiibacteraceae</taxon>
        <taxon>Oceanicoccus</taxon>
    </lineage>
</organism>
<dbReference type="InterPro" id="IPR050438">
    <property type="entry name" value="LMW_PTPase"/>
</dbReference>
<evidence type="ECO:0000256" key="2">
    <source>
        <dbReference type="ARBA" id="ARBA00013064"/>
    </source>
</evidence>
<accession>A0A1X9NG66</accession>
<dbReference type="PANTHER" id="PTHR11717">
    <property type="entry name" value="LOW MOLECULAR WEIGHT PROTEIN TYROSINE PHOSPHATASE"/>
    <property type="match status" value="1"/>
</dbReference>
<keyword evidence="4" id="KW-0904">Protein phosphatase</keyword>
<protein>
    <recommendedName>
        <fullName evidence="2">protein-tyrosine-phosphatase</fullName>
        <ecNumber evidence="2">3.1.3.48</ecNumber>
    </recommendedName>
</protein>
<reference evidence="7 8" key="1">
    <citation type="submission" date="2016-11" db="EMBL/GenBank/DDBJ databases">
        <title>Trade-off between light-utilization and light-protection in marine flavobacteria.</title>
        <authorList>
            <person name="Kumagai Y."/>
        </authorList>
    </citation>
    <scope>NUCLEOTIDE SEQUENCE [LARGE SCALE GENOMIC DNA]</scope>
    <source>
        <strain evidence="7 8">NBRC 107125</strain>
    </source>
</reference>
<dbReference type="GO" id="GO:0004725">
    <property type="term" value="F:protein tyrosine phosphatase activity"/>
    <property type="evidence" value="ECO:0007669"/>
    <property type="project" value="UniProtKB-EC"/>
</dbReference>
<evidence type="ECO:0000313" key="7">
    <source>
        <dbReference type="EMBL" id="ARN76486.1"/>
    </source>
</evidence>
<dbReference type="OrthoDB" id="9784339at2"/>
<feature type="active site" description="Proton donor" evidence="5">
    <location>
        <position position="125"/>
    </location>
</feature>
<proteinExistence type="inferred from homology"/>
<dbReference type="AlphaFoldDB" id="A0A1X9NG66"/>
<dbReference type="SUPFAM" id="SSF52788">
    <property type="entry name" value="Phosphotyrosine protein phosphatases I"/>
    <property type="match status" value="1"/>
</dbReference>
<evidence type="ECO:0000313" key="8">
    <source>
        <dbReference type="Proteomes" id="UP000193450"/>
    </source>
</evidence>
<dbReference type="CDD" id="cd16343">
    <property type="entry name" value="LMWPTP"/>
    <property type="match status" value="1"/>
</dbReference>
<feature type="active site" evidence="5">
    <location>
        <position position="15"/>
    </location>
</feature>
<dbReference type="Gene3D" id="3.40.50.2300">
    <property type="match status" value="1"/>
</dbReference>
<feature type="domain" description="Phosphotyrosine protein phosphatase I" evidence="6">
    <location>
        <begin position="3"/>
        <end position="151"/>
    </location>
</feature>
<gene>
    <name evidence="7" type="ORF">BST96_18045</name>
</gene>
<feature type="active site" description="Nucleophile" evidence="5">
    <location>
        <position position="9"/>
    </location>
</feature>
<dbReference type="EC" id="3.1.3.48" evidence="2"/>
<evidence type="ECO:0000259" key="6">
    <source>
        <dbReference type="SMART" id="SM00226"/>
    </source>
</evidence>
<keyword evidence="8" id="KW-1185">Reference proteome</keyword>
<evidence type="ECO:0000256" key="4">
    <source>
        <dbReference type="ARBA" id="ARBA00022912"/>
    </source>
</evidence>
<evidence type="ECO:0000256" key="5">
    <source>
        <dbReference type="PIRSR" id="PIRSR617867-1"/>
    </source>
</evidence>
<dbReference type="KEGG" id="osg:BST96_18045"/>
<evidence type="ECO:0000256" key="3">
    <source>
        <dbReference type="ARBA" id="ARBA00022801"/>
    </source>
</evidence>